<feature type="transmembrane region" description="Helical" evidence="1">
    <location>
        <begin position="130"/>
        <end position="149"/>
    </location>
</feature>
<evidence type="ECO:0000313" key="5">
    <source>
        <dbReference type="Proteomes" id="UP000826793"/>
    </source>
</evidence>
<keyword evidence="1" id="KW-0472">Membrane</keyword>
<gene>
    <name evidence="4" type="ORF">H9710_00705</name>
</gene>
<dbReference type="EMBL" id="DWXG01000005">
    <property type="protein sequence ID" value="HJB97083.1"/>
    <property type="molecule type" value="Genomic_DNA"/>
</dbReference>
<protein>
    <recommendedName>
        <fullName evidence="3">DUF6199 domain-containing protein</fullName>
    </recommendedName>
</protein>
<evidence type="ECO:0000256" key="2">
    <source>
        <dbReference type="SAM" id="SignalP"/>
    </source>
</evidence>
<reference evidence="4" key="1">
    <citation type="journal article" date="2021" name="PeerJ">
        <title>Extensive microbial diversity within the chicken gut microbiome revealed by metagenomics and culture.</title>
        <authorList>
            <person name="Gilroy R."/>
            <person name="Ravi A."/>
            <person name="Getino M."/>
            <person name="Pursley I."/>
            <person name="Horton D.L."/>
            <person name="Alikhan N.F."/>
            <person name="Baker D."/>
            <person name="Gharbi K."/>
            <person name="Hall N."/>
            <person name="Watson M."/>
            <person name="Adriaenssens E.M."/>
            <person name="Foster-Nyarko E."/>
            <person name="Jarju S."/>
            <person name="Secka A."/>
            <person name="Antonio M."/>
            <person name="Oren A."/>
            <person name="Chaudhuri R.R."/>
            <person name="La Ragione R."/>
            <person name="Hildebrand F."/>
            <person name="Pallen M.J."/>
        </authorList>
    </citation>
    <scope>NUCLEOTIDE SEQUENCE</scope>
    <source>
        <strain evidence="4">CHK185-1770</strain>
    </source>
</reference>
<keyword evidence="2" id="KW-0732">Signal</keyword>
<name>A0A9D2SEY2_9FIRM</name>
<reference evidence="4" key="2">
    <citation type="submission" date="2021-04" db="EMBL/GenBank/DDBJ databases">
        <authorList>
            <person name="Gilroy R."/>
        </authorList>
    </citation>
    <scope>NUCLEOTIDE SEQUENCE</scope>
    <source>
        <strain evidence="4">CHK185-1770</strain>
    </source>
</reference>
<keyword evidence="1" id="KW-0812">Transmembrane</keyword>
<feature type="domain" description="DUF6199" evidence="3">
    <location>
        <begin position="132"/>
        <end position="189"/>
    </location>
</feature>
<evidence type="ECO:0000256" key="1">
    <source>
        <dbReference type="SAM" id="Phobius"/>
    </source>
</evidence>
<feature type="signal peptide" evidence="2">
    <location>
        <begin position="1"/>
        <end position="24"/>
    </location>
</feature>
<dbReference type="Proteomes" id="UP000826793">
    <property type="component" value="Unassembled WGS sequence"/>
</dbReference>
<dbReference type="AlphaFoldDB" id="A0A9D2SEY2"/>
<dbReference type="Pfam" id="PF19701">
    <property type="entry name" value="DUF6199"/>
    <property type="match status" value="1"/>
</dbReference>
<accession>A0A9D2SEY2</accession>
<evidence type="ECO:0000259" key="3">
    <source>
        <dbReference type="Pfam" id="PF19701"/>
    </source>
</evidence>
<organism evidence="4 5">
    <name type="scientific">Candidatus Acutalibacter pullicola</name>
    <dbReference type="NCBI Taxonomy" id="2838417"/>
    <lineage>
        <taxon>Bacteria</taxon>
        <taxon>Bacillati</taxon>
        <taxon>Bacillota</taxon>
        <taxon>Clostridia</taxon>
        <taxon>Eubacteriales</taxon>
        <taxon>Acutalibacteraceae</taxon>
        <taxon>Acutalibacter</taxon>
    </lineage>
</organism>
<proteinExistence type="predicted"/>
<evidence type="ECO:0000313" key="4">
    <source>
        <dbReference type="EMBL" id="HJB97083.1"/>
    </source>
</evidence>
<feature type="chain" id="PRO_5039171408" description="DUF6199 domain-containing protein" evidence="2">
    <location>
        <begin position="25"/>
        <end position="190"/>
    </location>
</feature>
<dbReference type="InterPro" id="IPR045679">
    <property type="entry name" value="DUF6199"/>
</dbReference>
<comment type="caution">
    <text evidence="4">The sequence shown here is derived from an EMBL/GenBank/DDBJ whole genome shotgun (WGS) entry which is preliminary data.</text>
</comment>
<keyword evidence="1" id="KW-1133">Transmembrane helix</keyword>
<feature type="transmembrane region" description="Helical" evidence="1">
    <location>
        <begin position="170"/>
        <end position="189"/>
    </location>
</feature>
<sequence>MRKRLGALFLAMALLGAFALPAAADIREVDWEGVSYAVDTEEQAIFDGTHSYTYEVSVHGAGIYDLKITYPNGATWDCEENLAGGTIGWSDSYDIIGATYPTGDTLQQVLDEARVLSSVADVGWRSEKSVLLFLVLLILGLFSLFYPYGVWYLERGWYYKDAEPSEAALIFNRVVGILLLAGALIWFIFL</sequence>